<dbReference type="InterPro" id="IPR032319">
    <property type="entry name" value="CLP1_P"/>
</dbReference>
<evidence type="ECO:0000256" key="3">
    <source>
        <dbReference type="ARBA" id="ARBA00018706"/>
    </source>
</evidence>
<comment type="similarity">
    <text evidence="2">Belongs to the Clp1 family. NOL9/GRC3 subfamily.</text>
</comment>
<comment type="caution">
    <text evidence="10">The sequence shown here is derived from an EMBL/GenBank/DDBJ whole genome shotgun (WGS) entry which is preliminary data.</text>
</comment>
<feature type="domain" description="Clp1 P-loop" evidence="9">
    <location>
        <begin position="11"/>
        <end position="187"/>
    </location>
</feature>
<dbReference type="PANTHER" id="PTHR12755:SF3">
    <property type="entry name" value="POLYNUCLEOTIDE 5'-HYDROXYL-KINASE NOL9"/>
    <property type="match status" value="1"/>
</dbReference>
<evidence type="ECO:0000256" key="7">
    <source>
        <dbReference type="ARBA" id="ARBA00022777"/>
    </source>
</evidence>
<keyword evidence="8" id="KW-0067">ATP-binding</keyword>
<comment type="function">
    <text evidence="1">Polynucleotide 5'-kinase involved in rRNA processing.</text>
</comment>
<gene>
    <name evidence="10" type="primary">grc3</name>
    <name evidence="10" type="ORF">DBV05_g5178</name>
</gene>
<evidence type="ECO:0000313" key="11">
    <source>
        <dbReference type="Proteomes" id="UP000325902"/>
    </source>
</evidence>
<dbReference type="EMBL" id="VCHE01000026">
    <property type="protein sequence ID" value="KAB2576129.1"/>
    <property type="molecule type" value="Genomic_DNA"/>
</dbReference>
<sequence length="444" mass="47493">MFTIDREAMKRDDHSIFLLDIDPGQPEYSPPGQVSLIELRQPIFGPPFTHPSASTGSYQRTIRSHFIGANSPKDNPEHFIECVVDLMTHYQKHLTFGNTHGPIIVNSPGWIIGTGLQILTTLIARLSLTDVVYTTDEPSRSHDALRTAAASASVPRFQAIPTQPSGATAPARTAAEFRDMQTLSYFHLGAPQQGSPTQSWDATLLAAHKPFVLSYAGAAAGEDPTPEQRGDDPTTASRDFLAVMPLGEALPPSTLATILNGAVIGIVALSPTTTTTANDLSTAIIRTPAENIPLLSAAAISGGNSGHIEPLSPQTSHLVCIGLVRGIDAARQALHLLVPAACEHLVAELAAPERTVLVVGAGMDTPGWAYLEELHAAEARKRAKKEKAAAAEQGDDEEVMADVDVDVDADVDVDVAERPWVQKMEEGDVPGAMGKKRRLRRFVN</sequence>
<keyword evidence="11" id="KW-1185">Reference proteome</keyword>
<dbReference type="Proteomes" id="UP000325902">
    <property type="component" value="Unassembled WGS sequence"/>
</dbReference>
<evidence type="ECO:0000256" key="6">
    <source>
        <dbReference type="ARBA" id="ARBA00022741"/>
    </source>
</evidence>
<evidence type="ECO:0000256" key="1">
    <source>
        <dbReference type="ARBA" id="ARBA00003798"/>
    </source>
</evidence>
<dbReference type="Pfam" id="PF16575">
    <property type="entry name" value="CLP1_P"/>
    <property type="match status" value="1"/>
</dbReference>
<dbReference type="GO" id="GO:0051731">
    <property type="term" value="F:polynucleotide 5'-hydroxyl-kinase activity"/>
    <property type="evidence" value="ECO:0007669"/>
    <property type="project" value="InterPro"/>
</dbReference>
<evidence type="ECO:0000256" key="2">
    <source>
        <dbReference type="ARBA" id="ARBA00011003"/>
    </source>
</evidence>
<dbReference type="PANTHER" id="PTHR12755">
    <property type="entry name" value="CLEAVAGE/POLYADENYLATION FACTOR IA SUBUNIT CLP1P"/>
    <property type="match status" value="1"/>
</dbReference>
<dbReference type="AlphaFoldDB" id="A0A5N5DEC9"/>
<evidence type="ECO:0000256" key="4">
    <source>
        <dbReference type="ARBA" id="ARBA00019824"/>
    </source>
</evidence>
<name>A0A5N5DEC9_9PEZI</name>
<accession>A0A5N5DEC9</accession>
<dbReference type="OrthoDB" id="4054781at2759"/>
<keyword evidence="7 10" id="KW-0418">Kinase</keyword>
<proteinExistence type="inferred from homology"/>
<keyword evidence="6" id="KW-0547">Nucleotide-binding</keyword>
<evidence type="ECO:0000256" key="5">
    <source>
        <dbReference type="ARBA" id="ARBA00022679"/>
    </source>
</evidence>
<dbReference type="GO" id="GO:0005634">
    <property type="term" value="C:nucleus"/>
    <property type="evidence" value="ECO:0007669"/>
    <property type="project" value="TreeGrafter"/>
</dbReference>
<evidence type="ECO:0000259" key="9">
    <source>
        <dbReference type="Pfam" id="PF16575"/>
    </source>
</evidence>
<organism evidence="10 11">
    <name type="scientific">Lasiodiplodia theobromae</name>
    <dbReference type="NCBI Taxonomy" id="45133"/>
    <lineage>
        <taxon>Eukaryota</taxon>
        <taxon>Fungi</taxon>
        <taxon>Dikarya</taxon>
        <taxon>Ascomycota</taxon>
        <taxon>Pezizomycotina</taxon>
        <taxon>Dothideomycetes</taxon>
        <taxon>Dothideomycetes incertae sedis</taxon>
        <taxon>Botryosphaeriales</taxon>
        <taxon>Botryosphaeriaceae</taxon>
        <taxon>Lasiodiplodia</taxon>
    </lineage>
</organism>
<dbReference type="InterPro" id="IPR027417">
    <property type="entry name" value="P-loop_NTPase"/>
</dbReference>
<dbReference type="InterPro" id="IPR045116">
    <property type="entry name" value="Clp1/Grc3"/>
</dbReference>
<reference evidence="10 11" key="1">
    <citation type="journal article" date="2019" name="Sci. Rep.">
        <title>A multi-omics analysis of the grapevine pathogen Lasiodiplodia theobromae reveals that temperature affects the expression of virulence- and pathogenicity-related genes.</title>
        <authorList>
            <person name="Felix C."/>
            <person name="Meneses R."/>
            <person name="Goncalves M.F.M."/>
            <person name="Tilleman L."/>
            <person name="Duarte A.S."/>
            <person name="Jorrin-Novo J.V."/>
            <person name="Van de Peer Y."/>
            <person name="Deforce D."/>
            <person name="Van Nieuwerburgh F."/>
            <person name="Esteves A.C."/>
            <person name="Alves A."/>
        </authorList>
    </citation>
    <scope>NUCLEOTIDE SEQUENCE [LARGE SCALE GENOMIC DNA]</scope>
    <source>
        <strain evidence="10 11">LA-SOL3</strain>
    </source>
</reference>
<dbReference type="GO" id="GO:0000448">
    <property type="term" value="P:cleavage in ITS2 between 5.8S rRNA and LSU-rRNA of tricistronic rRNA transcript (SSU-rRNA, 5.8S rRNA, LSU-rRNA)"/>
    <property type="evidence" value="ECO:0007669"/>
    <property type="project" value="TreeGrafter"/>
</dbReference>
<evidence type="ECO:0000313" key="10">
    <source>
        <dbReference type="EMBL" id="KAB2576129.1"/>
    </source>
</evidence>
<protein>
    <recommendedName>
        <fullName evidence="4">Polynucleotide 5'-hydroxyl-kinase GRC3</fullName>
    </recommendedName>
    <alternativeName>
        <fullName evidence="3">Polynucleotide 5'-hydroxyl-kinase grc3</fullName>
    </alternativeName>
</protein>
<dbReference type="Gene3D" id="3.40.50.300">
    <property type="entry name" value="P-loop containing nucleotide triphosphate hydrolases"/>
    <property type="match status" value="1"/>
</dbReference>
<dbReference type="GO" id="GO:0005524">
    <property type="term" value="F:ATP binding"/>
    <property type="evidence" value="ECO:0007669"/>
    <property type="project" value="UniProtKB-KW"/>
</dbReference>
<keyword evidence="5" id="KW-0808">Transferase</keyword>
<evidence type="ECO:0000256" key="8">
    <source>
        <dbReference type="ARBA" id="ARBA00022840"/>
    </source>
</evidence>